<accession>A0A9Q9RW40</accession>
<evidence type="ECO:0000313" key="2">
    <source>
        <dbReference type="EMBL" id="VTT76736.1"/>
    </source>
</evidence>
<feature type="compositionally biased region" description="Polar residues" evidence="1">
    <location>
        <begin position="108"/>
        <end position="119"/>
    </location>
</feature>
<dbReference type="Proteomes" id="UP000760494">
    <property type="component" value="Unassembled WGS sequence"/>
</dbReference>
<protein>
    <submittedName>
        <fullName evidence="2">Uncharacterized protein</fullName>
    </submittedName>
</protein>
<dbReference type="AlphaFoldDB" id="A0A9Q9RW40"/>
<sequence length="193" mass="21582">MAMRYLMVLDKDIWNSRYRVRVAQNQDTQVYCTGRIYYDEKHNSYTDFSKAKAKLQLSTIVNFEKTRIQGSGQQITKGGQQKTKKNKKKVSGTVADQGKNPMPKKSLKSGTSSNKQQLVKTAVISKKQNVETGIKKKSKKKKRKEQKLAIEQAQAQPNAKQGQKKLATMAKAKGSKTGAKVKATTKSVIKNGK</sequence>
<proteinExistence type="predicted"/>
<name>A0A9Q9RW40_FUSFU</name>
<organism evidence="2 3">
    <name type="scientific">Fusarium fujikuroi</name>
    <name type="common">Bakanae and foot rot disease fungus</name>
    <name type="synonym">Gibberella fujikuroi</name>
    <dbReference type="NCBI Taxonomy" id="5127"/>
    <lineage>
        <taxon>Eukaryota</taxon>
        <taxon>Fungi</taxon>
        <taxon>Dikarya</taxon>
        <taxon>Ascomycota</taxon>
        <taxon>Pezizomycotina</taxon>
        <taxon>Sordariomycetes</taxon>
        <taxon>Hypocreomycetidae</taxon>
        <taxon>Hypocreales</taxon>
        <taxon>Nectriaceae</taxon>
        <taxon>Fusarium</taxon>
        <taxon>Fusarium fujikuroi species complex</taxon>
    </lineage>
</organism>
<feature type="region of interest" description="Disordered" evidence="1">
    <location>
        <begin position="70"/>
        <end position="193"/>
    </location>
</feature>
<feature type="compositionally biased region" description="Low complexity" evidence="1">
    <location>
        <begin position="70"/>
        <end position="81"/>
    </location>
</feature>
<comment type="caution">
    <text evidence="2">The sequence shown here is derived from an EMBL/GenBank/DDBJ whole genome shotgun (WGS) entry which is preliminary data.</text>
</comment>
<dbReference type="EMBL" id="CABFJX010000385">
    <property type="protein sequence ID" value="VTT76736.1"/>
    <property type="molecule type" value="Genomic_DNA"/>
</dbReference>
<feature type="compositionally biased region" description="Polar residues" evidence="1">
    <location>
        <begin position="184"/>
        <end position="193"/>
    </location>
</feature>
<evidence type="ECO:0000313" key="3">
    <source>
        <dbReference type="Proteomes" id="UP000760494"/>
    </source>
</evidence>
<reference evidence="2" key="1">
    <citation type="submission" date="2019-05" db="EMBL/GenBank/DDBJ databases">
        <authorList>
            <person name="Piombo E."/>
        </authorList>
    </citation>
    <scope>NUCLEOTIDE SEQUENCE</scope>
    <source>
        <strain evidence="2">C2S</strain>
    </source>
</reference>
<gene>
    <name evidence="2" type="ORF">C2S_1930</name>
</gene>
<evidence type="ECO:0000256" key="1">
    <source>
        <dbReference type="SAM" id="MobiDB-lite"/>
    </source>
</evidence>
<feature type="compositionally biased region" description="Basic residues" evidence="1">
    <location>
        <begin position="135"/>
        <end position="145"/>
    </location>
</feature>